<keyword evidence="3" id="KW-1185">Reference proteome</keyword>
<evidence type="ECO:0000256" key="1">
    <source>
        <dbReference type="SAM" id="MobiDB-lite"/>
    </source>
</evidence>
<feature type="region of interest" description="Disordered" evidence="1">
    <location>
        <begin position="19"/>
        <end position="41"/>
    </location>
</feature>
<dbReference type="Proteomes" id="UP000054241">
    <property type="component" value="Unassembled WGS sequence"/>
</dbReference>
<name>A0A101NPN3_9ACTN</name>
<evidence type="ECO:0000313" key="2">
    <source>
        <dbReference type="EMBL" id="KUM96839.1"/>
    </source>
</evidence>
<sequence>MAELFEVGVVEDDPVREVGLRDRDHPGRVGRDGQRRVPGPGEALLRTVRPQPERAAFGPAAADQIDVPVPSQPQVQGPHIEAGVVPGYDLLDLA</sequence>
<proteinExistence type="predicted"/>
<accession>A0A101NPN3</accession>
<protein>
    <submittedName>
        <fullName evidence="2">Uncharacterized protein</fullName>
    </submittedName>
</protein>
<evidence type="ECO:0000313" key="3">
    <source>
        <dbReference type="Proteomes" id="UP000054241"/>
    </source>
</evidence>
<dbReference type="EMBL" id="LMWL01000015">
    <property type="protein sequence ID" value="KUM96839.1"/>
    <property type="molecule type" value="Genomic_DNA"/>
</dbReference>
<gene>
    <name evidence="2" type="ORF">AQI88_10130</name>
</gene>
<comment type="caution">
    <text evidence="2">The sequence shown here is derived from an EMBL/GenBank/DDBJ whole genome shotgun (WGS) entry which is preliminary data.</text>
</comment>
<dbReference type="AlphaFoldDB" id="A0A101NPN3"/>
<feature type="compositionally biased region" description="Basic and acidic residues" evidence="1">
    <location>
        <begin position="19"/>
        <end position="35"/>
    </location>
</feature>
<reference evidence="2 3" key="1">
    <citation type="submission" date="2015-10" db="EMBL/GenBank/DDBJ databases">
        <title>Draft genome sequence of Streptomyces cellostaticus DSM 40189, type strain for the species Streptomyces cellostaticus.</title>
        <authorList>
            <person name="Ruckert C."/>
            <person name="Winkler A."/>
            <person name="Kalinowski J."/>
            <person name="Kampfer P."/>
            <person name="Glaeser S."/>
        </authorList>
    </citation>
    <scope>NUCLEOTIDE SEQUENCE [LARGE SCALE GENOMIC DNA]</scope>
    <source>
        <strain evidence="2 3">DSM 40189</strain>
    </source>
</reference>
<organism evidence="2 3">
    <name type="scientific">Streptomyces cellostaticus</name>
    <dbReference type="NCBI Taxonomy" id="67285"/>
    <lineage>
        <taxon>Bacteria</taxon>
        <taxon>Bacillati</taxon>
        <taxon>Actinomycetota</taxon>
        <taxon>Actinomycetes</taxon>
        <taxon>Kitasatosporales</taxon>
        <taxon>Streptomycetaceae</taxon>
        <taxon>Streptomyces</taxon>
    </lineage>
</organism>